<evidence type="ECO:0000259" key="2">
    <source>
        <dbReference type="PROSITE" id="PS50191"/>
    </source>
</evidence>
<dbReference type="PANTHER" id="PTHR46590:SF1">
    <property type="entry name" value="PHOSPHATIDYLINOSITOL TRANSFER PROTEIN CSR1"/>
    <property type="match status" value="1"/>
</dbReference>
<dbReference type="PROSITE" id="PS50191">
    <property type="entry name" value="CRAL_TRIO"/>
    <property type="match status" value="1"/>
</dbReference>
<feature type="compositionally biased region" description="Basic residues" evidence="1">
    <location>
        <begin position="139"/>
        <end position="159"/>
    </location>
</feature>
<dbReference type="CDD" id="cd00170">
    <property type="entry name" value="SEC14"/>
    <property type="match status" value="1"/>
</dbReference>
<dbReference type="PANTHER" id="PTHR46590">
    <property type="entry name" value="PHOSPHATIDYLINOSITOL TRANSFER PROTEIN CSR1-RELATED"/>
    <property type="match status" value="1"/>
</dbReference>
<organism evidence="3 4">
    <name type="scientific">Diutina rugosa</name>
    <name type="common">Yeast</name>
    <name type="synonym">Candida rugosa</name>
    <dbReference type="NCBI Taxonomy" id="5481"/>
    <lineage>
        <taxon>Eukaryota</taxon>
        <taxon>Fungi</taxon>
        <taxon>Dikarya</taxon>
        <taxon>Ascomycota</taxon>
        <taxon>Saccharomycotina</taxon>
        <taxon>Pichiomycetes</taxon>
        <taxon>Debaryomycetaceae</taxon>
        <taxon>Diutina</taxon>
    </lineage>
</organism>
<evidence type="ECO:0000256" key="1">
    <source>
        <dbReference type="SAM" id="MobiDB-lite"/>
    </source>
</evidence>
<feature type="compositionally biased region" description="Polar residues" evidence="1">
    <location>
        <begin position="30"/>
        <end position="65"/>
    </location>
</feature>
<reference evidence="3 4" key="1">
    <citation type="submission" date="2019-07" db="EMBL/GenBank/DDBJ databases">
        <title>Genome assembly of two rare yeast pathogens: Diutina rugosa and Trichomonascus ciferrii.</title>
        <authorList>
            <person name="Mixao V."/>
            <person name="Saus E."/>
            <person name="Hansen A."/>
            <person name="Lass-Flor C."/>
            <person name="Gabaldon T."/>
        </authorList>
    </citation>
    <scope>NUCLEOTIDE SEQUENCE [LARGE SCALE GENOMIC DNA]</scope>
    <source>
        <strain evidence="3 4">CBS 613</strain>
    </source>
</reference>
<accession>A0A642UGV3</accession>
<dbReference type="InterPro" id="IPR052432">
    <property type="entry name" value="PITP/CRAL-TRIO"/>
</dbReference>
<dbReference type="OMA" id="LERYVVH"/>
<feature type="region of interest" description="Disordered" evidence="1">
    <location>
        <begin position="1"/>
        <end position="171"/>
    </location>
</feature>
<sequence>MSSIRRFASKPKRIVRKLTIRSLGRGRDSSAPTPANDSDGTYTPSHNRQRSGLNHNDFPNATGQEVTPDEGGSDTSYDKSAGSVSLRSPRTSSSVSRRPRDTHEVSPSSSLRSATRSVSPRSKPSVKKRYSVYSEGRSRNNRKRNSTSNRSRSRSKKTVAAKAPAYPSHAGVKYRPDRIQSLSADHEVVLKQVWCYLLKYWGYSVDIDPADVKHRESFVASTSTGGSLDPALSKISTRNSSLYSGKQKYHEHTHVPRDSRRILDIQAKCHQEQYQPIAEPSDDIINVFVNWHKSNFEHRPDYSRDLDAEDANGVASEQASILSFVTAASDISEPDDISDVLSRNGDVRSATPRLKQVKKTPREEYPRIHEGLVQVSPEKSHDAMYLWLRQELPDDMVLKWCRARKFNTNDILSMLGRTLAWRTSLPVEQWLNEGDSKVYNEGQRTGFIKNFLVEKSWINGTDHDQNPVYWFEARKHFGSDSTPPEMTHFVVLSMEWARLWFQEVTTSKDTLSIVFDLTGFSLKNADYTTIKFLAEALEAHYPESLGSLLIYNAPWIFSTVWNIIKHWIDPHVAAKIHFCKAFKDLKEYIDPVYIPQKFGGADTSGPEYPVPTKNQSHPPLAKDANYQRLMKERDLLYMRFLDATRRWVESTSPEVSSKYLEEKIGLSTLLSDNYLAIDPYIRNPGIYDRKGNFKLKN</sequence>
<dbReference type="SMART" id="SM00516">
    <property type="entry name" value="SEC14"/>
    <property type="match status" value="1"/>
</dbReference>
<dbReference type="InterPro" id="IPR036273">
    <property type="entry name" value="CRAL/TRIO_N_dom_sf"/>
</dbReference>
<feature type="compositionally biased region" description="Basic residues" evidence="1">
    <location>
        <begin position="7"/>
        <end position="19"/>
    </location>
</feature>
<protein>
    <recommendedName>
        <fullName evidence="2">CRAL-TRIO domain-containing protein</fullName>
    </recommendedName>
</protein>
<keyword evidence="4" id="KW-1185">Reference proteome</keyword>
<evidence type="ECO:0000313" key="3">
    <source>
        <dbReference type="EMBL" id="KAA8898713.1"/>
    </source>
</evidence>
<evidence type="ECO:0000313" key="4">
    <source>
        <dbReference type="Proteomes" id="UP000449547"/>
    </source>
</evidence>
<dbReference type="InterPro" id="IPR011074">
    <property type="entry name" value="CRAL/TRIO_N_dom"/>
</dbReference>
<feature type="domain" description="CRAL-TRIO" evidence="2">
    <location>
        <begin position="458"/>
        <end position="606"/>
    </location>
</feature>
<dbReference type="GeneID" id="54783208"/>
<dbReference type="EMBL" id="SWFT01000137">
    <property type="protein sequence ID" value="KAA8898713.1"/>
    <property type="molecule type" value="Genomic_DNA"/>
</dbReference>
<comment type="caution">
    <text evidence="3">The sequence shown here is derived from an EMBL/GenBank/DDBJ whole genome shotgun (WGS) entry which is preliminary data.</text>
</comment>
<name>A0A642UGV3_DIURU</name>
<feature type="compositionally biased region" description="Low complexity" evidence="1">
    <location>
        <begin position="83"/>
        <end position="96"/>
    </location>
</feature>
<dbReference type="SUPFAM" id="SSF52087">
    <property type="entry name" value="CRAL/TRIO domain"/>
    <property type="match status" value="1"/>
</dbReference>
<gene>
    <name evidence="3" type="ORF">DIURU_004557</name>
</gene>
<dbReference type="InterPro" id="IPR001251">
    <property type="entry name" value="CRAL-TRIO_dom"/>
</dbReference>
<dbReference type="SUPFAM" id="SSF46938">
    <property type="entry name" value="CRAL/TRIO N-terminal domain"/>
    <property type="match status" value="1"/>
</dbReference>
<dbReference type="AlphaFoldDB" id="A0A642UGV3"/>
<dbReference type="OrthoDB" id="43460at2759"/>
<proteinExistence type="predicted"/>
<dbReference type="InterPro" id="IPR036865">
    <property type="entry name" value="CRAL-TRIO_dom_sf"/>
</dbReference>
<dbReference type="RefSeq" id="XP_034010638.1">
    <property type="nucleotide sequence ID" value="XM_034157443.1"/>
</dbReference>
<dbReference type="Gene3D" id="3.40.525.10">
    <property type="entry name" value="CRAL-TRIO lipid binding domain"/>
    <property type="match status" value="1"/>
</dbReference>
<dbReference type="Proteomes" id="UP000449547">
    <property type="component" value="Unassembled WGS sequence"/>
</dbReference>
<dbReference type="Pfam" id="PF00650">
    <property type="entry name" value="CRAL_TRIO"/>
    <property type="match status" value="1"/>
</dbReference>
<feature type="compositionally biased region" description="Low complexity" evidence="1">
    <location>
        <begin position="105"/>
        <end position="123"/>
    </location>
</feature>
<dbReference type="SMART" id="SM01100">
    <property type="entry name" value="CRAL_TRIO_N"/>
    <property type="match status" value="1"/>
</dbReference>
<dbReference type="VEuPathDB" id="FungiDB:DIURU_004557"/>